<feature type="transmembrane region" description="Helical" evidence="12">
    <location>
        <begin position="128"/>
        <end position="149"/>
    </location>
</feature>
<feature type="transmembrane region" description="Helical" evidence="12">
    <location>
        <begin position="297"/>
        <end position="323"/>
    </location>
</feature>
<dbReference type="AlphaFoldDB" id="A0A1R4KDS5"/>
<feature type="compositionally biased region" description="Polar residues" evidence="11">
    <location>
        <begin position="1"/>
        <end position="10"/>
    </location>
</feature>
<evidence type="ECO:0000256" key="11">
    <source>
        <dbReference type="SAM" id="MobiDB-lite"/>
    </source>
</evidence>
<evidence type="ECO:0000256" key="5">
    <source>
        <dbReference type="ARBA" id="ARBA00022597"/>
    </source>
</evidence>
<dbReference type="GO" id="GO:0022857">
    <property type="term" value="F:transmembrane transporter activity"/>
    <property type="evidence" value="ECO:0007669"/>
    <property type="project" value="InterPro"/>
</dbReference>
<organism evidence="13 14">
    <name type="scientific">Luteococcus japonicus LSP_Lj1</name>
    <dbReference type="NCBI Taxonomy" id="1255658"/>
    <lineage>
        <taxon>Bacteria</taxon>
        <taxon>Bacillati</taxon>
        <taxon>Actinomycetota</taxon>
        <taxon>Actinomycetes</taxon>
        <taxon>Propionibacteriales</taxon>
        <taxon>Propionibacteriaceae</taxon>
        <taxon>Luteococcus</taxon>
    </lineage>
</organism>
<dbReference type="OrthoDB" id="9808136at2"/>
<feature type="transmembrane region" description="Helical" evidence="12">
    <location>
        <begin position="42"/>
        <end position="65"/>
    </location>
</feature>
<evidence type="ECO:0000313" key="14">
    <source>
        <dbReference type="Proteomes" id="UP000188342"/>
    </source>
</evidence>
<keyword evidence="5" id="KW-0762">Sugar transport</keyword>
<evidence type="ECO:0000256" key="8">
    <source>
        <dbReference type="ARBA" id="ARBA00023136"/>
    </source>
</evidence>
<comment type="function">
    <text evidence="9">Part of the binding-protein-dependent transport system for D-xylose. Probably responsible for the translocation of the substrate across the membrane.</text>
</comment>
<keyword evidence="14" id="KW-1185">Reference proteome</keyword>
<feature type="transmembrane region" description="Helical" evidence="12">
    <location>
        <begin position="343"/>
        <end position="362"/>
    </location>
</feature>
<dbReference type="PANTHER" id="PTHR32196:SF32">
    <property type="entry name" value="XYLOSE TRANSPORT SYSTEM PERMEASE PROTEIN XYLH"/>
    <property type="match status" value="1"/>
</dbReference>
<keyword evidence="3" id="KW-1003">Cell membrane</keyword>
<reference evidence="13 14" key="1">
    <citation type="submission" date="2017-02" db="EMBL/GenBank/DDBJ databases">
        <authorList>
            <person name="Peterson S.W."/>
        </authorList>
    </citation>
    <scope>NUCLEOTIDE SEQUENCE [LARGE SCALE GENOMIC DNA]</scope>
    <source>
        <strain evidence="13 14">LSP_Lj1</strain>
    </source>
</reference>
<name>A0A1R4KDS5_9ACTN</name>
<proteinExistence type="predicted"/>
<sequence>MSADTSSATTVAEPVEAPRQARGTGTGDADDRTRRRSLMTRLLVRPEIGSLVGGFAIMVFFLAVAPSFRNLDNIGTILYQASTIGMMAVPIAMLMIGGEFDLSAGVLVTTAGLAAALLGWWFNLNVWAAVGLALLVTLAVGLVNGLLLVRTKLPSFLTTLSTFFVLQGMNLGLTRWVTGNVSTHQIADMQGWESARRVFASQFALQVAGHSITLRITLLFWLLLTMLGAWIMLRTRQGNWVLAVGGDEDAARASGVPVRRTKVALYLFVAFCAWLSGMHLLFGYGVVQSGEGIGKEFIYIIAAVIGGCLMNGGFGSVVGASVGALIYGMTQLGINYAGWNPDWFKTFLGVMLLASTLLNVWLKRQAEQR</sequence>
<keyword evidence="6 12" id="KW-0812">Transmembrane</keyword>
<evidence type="ECO:0000256" key="10">
    <source>
        <dbReference type="ARBA" id="ARBA00035686"/>
    </source>
</evidence>
<keyword evidence="2" id="KW-0813">Transport</keyword>
<feature type="transmembrane region" description="Helical" evidence="12">
    <location>
        <begin position="263"/>
        <end position="285"/>
    </location>
</feature>
<dbReference type="GO" id="GO:0005886">
    <property type="term" value="C:plasma membrane"/>
    <property type="evidence" value="ECO:0007669"/>
    <property type="project" value="UniProtKB-SubCell"/>
</dbReference>
<evidence type="ECO:0000256" key="9">
    <source>
        <dbReference type="ARBA" id="ARBA00035611"/>
    </source>
</evidence>
<dbReference type="Pfam" id="PF02653">
    <property type="entry name" value="BPD_transp_2"/>
    <property type="match status" value="1"/>
</dbReference>
<evidence type="ECO:0000256" key="6">
    <source>
        <dbReference type="ARBA" id="ARBA00022692"/>
    </source>
</evidence>
<evidence type="ECO:0000256" key="7">
    <source>
        <dbReference type="ARBA" id="ARBA00022989"/>
    </source>
</evidence>
<evidence type="ECO:0000313" key="13">
    <source>
        <dbReference type="EMBL" id="SJN42388.1"/>
    </source>
</evidence>
<evidence type="ECO:0000256" key="3">
    <source>
        <dbReference type="ARBA" id="ARBA00022475"/>
    </source>
</evidence>
<feature type="transmembrane region" description="Helical" evidence="12">
    <location>
        <begin position="104"/>
        <end position="122"/>
    </location>
</feature>
<dbReference type="Proteomes" id="UP000188342">
    <property type="component" value="Unassembled WGS sequence"/>
</dbReference>
<evidence type="ECO:0000256" key="2">
    <source>
        <dbReference type="ARBA" id="ARBA00022448"/>
    </source>
</evidence>
<keyword evidence="4" id="KW-0997">Cell inner membrane</keyword>
<feature type="region of interest" description="Disordered" evidence="11">
    <location>
        <begin position="1"/>
        <end position="31"/>
    </location>
</feature>
<feature type="transmembrane region" description="Helical" evidence="12">
    <location>
        <begin position="77"/>
        <end position="97"/>
    </location>
</feature>
<evidence type="ECO:0000256" key="12">
    <source>
        <dbReference type="SAM" id="Phobius"/>
    </source>
</evidence>
<keyword evidence="7 12" id="KW-1133">Transmembrane helix</keyword>
<accession>A0A1R4KDS5</accession>
<dbReference type="STRING" id="1255658.FM114_13525"/>
<evidence type="ECO:0000256" key="1">
    <source>
        <dbReference type="ARBA" id="ARBA00004651"/>
    </source>
</evidence>
<dbReference type="EMBL" id="FUKQ01000047">
    <property type="protein sequence ID" value="SJN42388.1"/>
    <property type="molecule type" value="Genomic_DNA"/>
</dbReference>
<dbReference type="PANTHER" id="PTHR32196">
    <property type="entry name" value="ABC TRANSPORTER PERMEASE PROTEIN YPHD-RELATED-RELATED"/>
    <property type="match status" value="1"/>
</dbReference>
<protein>
    <recommendedName>
        <fullName evidence="10">Xylose transport system permease protein XylH</fullName>
    </recommendedName>
</protein>
<dbReference type="InterPro" id="IPR001851">
    <property type="entry name" value="ABC_transp_permease"/>
</dbReference>
<gene>
    <name evidence="13" type="ORF">FM114_13525</name>
</gene>
<evidence type="ECO:0000256" key="4">
    <source>
        <dbReference type="ARBA" id="ARBA00022519"/>
    </source>
</evidence>
<feature type="transmembrane region" description="Helical" evidence="12">
    <location>
        <begin position="212"/>
        <end position="233"/>
    </location>
</feature>
<comment type="subcellular location">
    <subcellularLocation>
        <location evidence="1">Cell membrane</location>
        <topology evidence="1">Multi-pass membrane protein</topology>
    </subcellularLocation>
</comment>
<dbReference type="CDD" id="cd06579">
    <property type="entry name" value="TM_PBP1_transp_AraH_like"/>
    <property type="match status" value="1"/>
</dbReference>
<keyword evidence="8 12" id="KW-0472">Membrane</keyword>